<dbReference type="GO" id="GO:0044550">
    <property type="term" value="P:secondary metabolite biosynthetic process"/>
    <property type="evidence" value="ECO:0007669"/>
    <property type="project" value="TreeGrafter"/>
</dbReference>
<evidence type="ECO:0000256" key="1">
    <source>
        <dbReference type="ARBA" id="ARBA00001957"/>
    </source>
</evidence>
<dbReference type="PANTHER" id="PTHR45527:SF1">
    <property type="entry name" value="FATTY ACID SYNTHASE"/>
    <property type="match status" value="1"/>
</dbReference>
<dbReference type="SUPFAM" id="SSF47336">
    <property type="entry name" value="ACP-like"/>
    <property type="match status" value="1"/>
</dbReference>
<sequence length="1024" mass="107574">MGSPCTARDEGLHETVARLAAARPGATALVAGRNTMTYAELDRTADAWAARLAMAGVAPGDRVSVLLPRSTELVVALLAVLKAGAAYALLDPAWPERRLREVTAQLGSPVVVARRGTGTGLGRPVWTPPAGAVAPVAGFHPAAVGGSDPCCVFFTSGTTGEPKGVVSPHRATARLFQAGGFARFDTGAVVPLAAPMSWDAFSLELWSMLLNGGASLIVDEPYLSAASLREAVSAHGVRTVWLTGSLFNMIVDEAVEAFDGLHQVMIGGERLSTGHVGRFLRRHPRATLINGYGPVESTVFATTHRVTEADCARPGGIPIGRPVPGTGVHVLDGSRPCAVGEVGEICVSGDGLALGYLGDAELTAAKFAHVSIDGEPLRVYRTGDLGAWDAGGLLHYRGRDDRQVKIRGHRVEPAEVERQVERLLPAVRACRVLARRDASGAARDLVAFCVPADPGDPLDGALAVLRDDLVPYQRPGALVSVAAFPMTERGKLDEPALLALAPAPAAPPAPAPTPAGTARLVAEVFAEVLGRDGVPADVPFVELGGDSLGAGRVCARLTARLGRPVPVSWLYRDPTPAALAHRLDTTTPQEADTHTAEDMDAETPLTSMQLVYLTRHLVDPFDRTAHCLLTWLIEGAPDRAALEAAIAEVHRRHEPLRAAYVPDPRPVAWPVDVPPPALTALPAQPTPEAAATALRKELARGLEPMDGDVWRTALVPIGDGASTLFGCAVHHIAFDGWSEAVLAHDLSAAYNTAGPLEEAPSMAAVHREHAERLRQDDRAAHLDHLRAELTDVPPLRWPPGATETPPVEPRHIEVPLSPAVVAGVDALAAGAGATRFGALLALYGACLAEVTGQDDLAVGVPVDQRHGRGLERSVGCHITTLCVRLRGAALGGGPAAVAATGRVAARAFAAQDVPLDDVLRLAEAADGSPLYRTLFALQDNAVPRLALTGARTTFLRQPYVSLPLDLHAELWPDEHGGMALVVSYRPEAVPEAAARELAKRFADRLRTVPAESGGTEAGTPESAR</sequence>
<feature type="domain" description="Carrier" evidence="4">
    <location>
        <begin position="512"/>
        <end position="587"/>
    </location>
</feature>
<keyword evidence="2" id="KW-0596">Phosphopantetheine</keyword>
<dbReference type="Gene3D" id="3.40.50.980">
    <property type="match status" value="2"/>
</dbReference>
<dbReference type="GO" id="GO:0005737">
    <property type="term" value="C:cytoplasm"/>
    <property type="evidence" value="ECO:0007669"/>
    <property type="project" value="TreeGrafter"/>
</dbReference>
<dbReference type="Gene3D" id="3.30.559.10">
    <property type="entry name" value="Chloramphenicol acetyltransferase-like domain"/>
    <property type="match status" value="1"/>
</dbReference>
<dbReference type="EMBL" id="WOFH01000003">
    <property type="protein sequence ID" value="MUN36803.1"/>
    <property type="molecule type" value="Genomic_DNA"/>
</dbReference>
<dbReference type="InterPro" id="IPR045851">
    <property type="entry name" value="AMP-bd_C_sf"/>
</dbReference>
<dbReference type="InterPro" id="IPR009081">
    <property type="entry name" value="PP-bd_ACP"/>
</dbReference>
<dbReference type="Gene3D" id="2.30.38.10">
    <property type="entry name" value="Luciferase, Domain 3"/>
    <property type="match status" value="1"/>
</dbReference>
<proteinExistence type="predicted"/>
<name>A0A7K1KXL6_9ACTN</name>
<gene>
    <name evidence="5" type="ORF">GNZ18_09360</name>
</gene>
<comment type="cofactor">
    <cofactor evidence="1">
        <name>pantetheine 4'-phosphate</name>
        <dbReference type="ChEBI" id="CHEBI:47942"/>
    </cofactor>
</comment>
<dbReference type="Gene3D" id="1.10.1200.10">
    <property type="entry name" value="ACP-like"/>
    <property type="match status" value="1"/>
</dbReference>
<dbReference type="RefSeq" id="WP_156216230.1">
    <property type="nucleotide sequence ID" value="NZ_WOFH01000003.1"/>
</dbReference>
<dbReference type="InterPro" id="IPR036736">
    <property type="entry name" value="ACP-like_sf"/>
</dbReference>
<dbReference type="Proteomes" id="UP000432015">
    <property type="component" value="Unassembled WGS sequence"/>
</dbReference>
<dbReference type="GO" id="GO:0008610">
    <property type="term" value="P:lipid biosynthetic process"/>
    <property type="evidence" value="ECO:0007669"/>
    <property type="project" value="UniProtKB-ARBA"/>
</dbReference>
<evidence type="ECO:0000259" key="4">
    <source>
        <dbReference type="PROSITE" id="PS50075"/>
    </source>
</evidence>
<dbReference type="SMART" id="SM00823">
    <property type="entry name" value="PKS_PP"/>
    <property type="match status" value="1"/>
</dbReference>
<dbReference type="InterPro" id="IPR001242">
    <property type="entry name" value="Condensation_dom"/>
</dbReference>
<keyword evidence="6" id="KW-1185">Reference proteome</keyword>
<dbReference type="SUPFAM" id="SSF52777">
    <property type="entry name" value="CoA-dependent acyltransferases"/>
    <property type="match status" value="2"/>
</dbReference>
<dbReference type="Gene3D" id="3.30.559.30">
    <property type="entry name" value="Nonribosomal peptide synthetase, condensation domain"/>
    <property type="match status" value="1"/>
</dbReference>
<dbReference type="InterPro" id="IPR023213">
    <property type="entry name" value="CAT-like_dom_sf"/>
</dbReference>
<evidence type="ECO:0000313" key="6">
    <source>
        <dbReference type="Proteomes" id="UP000432015"/>
    </source>
</evidence>
<keyword evidence="3" id="KW-0597">Phosphoprotein</keyword>
<dbReference type="NCBIfam" id="TIGR01733">
    <property type="entry name" value="AA-adenyl-dom"/>
    <property type="match status" value="1"/>
</dbReference>
<dbReference type="GO" id="GO:0043041">
    <property type="term" value="P:amino acid activation for nonribosomal peptide biosynthetic process"/>
    <property type="evidence" value="ECO:0007669"/>
    <property type="project" value="TreeGrafter"/>
</dbReference>
<dbReference type="AlphaFoldDB" id="A0A7K1KXL6"/>
<dbReference type="Pfam" id="PF00501">
    <property type="entry name" value="AMP-binding"/>
    <property type="match status" value="1"/>
</dbReference>
<dbReference type="InterPro" id="IPR020806">
    <property type="entry name" value="PKS_PP-bd"/>
</dbReference>
<comment type="caution">
    <text evidence="5">The sequence shown here is derived from an EMBL/GenBank/DDBJ whole genome shotgun (WGS) entry which is preliminary data.</text>
</comment>
<dbReference type="GO" id="GO:0031177">
    <property type="term" value="F:phosphopantetheine binding"/>
    <property type="evidence" value="ECO:0007669"/>
    <property type="project" value="InterPro"/>
</dbReference>
<protein>
    <submittedName>
        <fullName evidence="5">Amino acid adenylation domain-containing protein</fullName>
    </submittedName>
</protein>
<dbReference type="InterPro" id="IPR000873">
    <property type="entry name" value="AMP-dep_synth/lig_dom"/>
</dbReference>
<dbReference type="SUPFAM" id="SSF56801">
    <property type="entry name" value="Acetyl-CoA synthetase-like"/>
    <property type="match status" value="1"/>
</dbReference>
<dbReference type="PANTHER" id="PTHR45527">
    <property type="entry name" value="NONRIBOSOMAL PEPTIDE SYNTHETASE"/>
    <property type="match status" value="1"/>
</dbReference>
<dbReference type="PROSITE" id="PS00455">
    <property type="entry name" value="AMP_BINDING"/>
    <property type="match status" value="1"/>
</dbReference>
<evidence type="ECO:0000256" key="2">
    <source>
        <dbReference type="ARBA" id="ARBA00022450"/>
    </source>
</evidence>
<dbReference type="PROSITE" id="PS50075">
    <property type="entry name" value="CARRIER"/>
    <property type="match status" value="1"/>
</dbReference>
<organism evidence="5 6">
    <name type="scientific">Actinomadura litoris</name>
    <dbReference type="NCBI Taxonomy" id="2678616"/>
    <lineage>
        <taxon>Bacteria</taxon>
        <taxon>Bacillati</taxon>
        <taxon>Actinomycetota</taxon>
        <taxon>Actinomycetes</taxon>
        <taxon>Streptosporangiales</taxon>
        <taxon>Thermomonosporaceae</taxon>
        <taxon>Actinomadura</taxon>
    </lineage>
</organism>
<evidence type="ECO:0000256" key="3">
    <source>
        <dbReference type="ARBA" id="ARBA00022553"/>
    </source>
</evidence>
<reference evidence="5 6" key="1">
    <citation type="submission" date="2019-11" db="EMBL/GenBank/DDBJ databases">
        <authorList>
            <person name="Cao P."/>
        </authorList>
    </citation>
    <scope>NUCLEOTIDE SEQUENCE [LARGE SCALE GENOMIC DNA]</scope>
    <source>
        <strain evidence="5 6">NEAU-AAG5</strain>
    </source>
</reference>
<dbReference type="InterPro" id="IPR020845">
    <property type="entry name" value="AMP-binding_CS"/>
</dbReference>
<dbReference type="Gene3D" id="3.30.300.30">
    <property type="match status" value="1"/>
</dbReference>
<accession>A0A7K1KXL6</accession>
<dbReference type="Pfam" id="PF00668">
    <property type="entry name" value="Condensation"/>
    <property type="match status" value="1"/>
</dbReference>
<evidence type="ECO:0000313" key="5">
    <source>
        <dbReference type="EMBL" id="MUN36803.1"/>
    </source>
</evidence>
<dbReference type="GO" id="GO:0003824">
    <property type="term" value="F:catalytic activity"/>
    <property type="evidence" value="ECO:0007669"/>
    <property type="project" value="InterPro"/>
</dbReference>
<dbReference type="Pfam" id="PF00550">
    <property type="entry name" value="PP-binding"/>
    <property type="match status" value="1"/>
</dbReference>
<dbReference type="InterPro" id="IPR010071">
    <property type="entry name" value="AA_adenyl_dom"/>
</dbReference>